<feature type="transmembrane region" description="Helical" evidence="7">
    <location>
        <begin position="206"/>
        <end position="224"/>
    </location>
</feature>
<evidence type="ECO:0000256" key="4">
    <source>
        <dbReference type="ARBA" id="ARBA00022692"/>
    </source>
</evidence>
<keyword evidence="4 7" id="KW-0812">Transmembrane</keyword>
<evidence type="ECO:0000256" key="2">
    <source>
        <dbReference type="ARBA" id="ARBA00008017"/>
    </source>
</evidence>
<dbReference type="GO" id="GO:0008381">
    <property type="term" value="F:mechanosensitive monoatomic ion channel activity"/>
    <property type="evidence" value="ECO:0007669"/>
    <property type="project" value="InterPro"/>
</dbReference>
<keyword evidence="5 7" id="KW-1133">Transmembrane helix</keyword>
<comment type="subcellular location">
    <subcellularLocation>
        <location evidence="1">Cell membrane</location>
        <topology evidence="1">Multi-pass membrane protein</topology>
    </subcellularLocation>
</comment>
<evidence type="ECO:0000256" key="7">
    <source>
        <dbReference type="SAM" id="Phobius"/>
    </source>
</evidence>
<feature type="domain" description="Mechanosensitive ion channel MscS C-terminal" evidence="9">
    <location>
        <begin position="557"/>
        <end position="643"/>
    </location>
</feature>
<dbReference type="GO" id="GO:0005886">
    <property type="term" value="C:plasma membrane"/>
    <property type="evidence" value="ECO:0007669"/>
    <property type="project" value="UniProtKB-SubCell"/>
</dbReference>
<organism evidence="10 11">
    <name type="scientific">Pikeienuella piscinae</name>
    <dbReference type="NCBI Taxonomy" id="2748098"/>
    <lineage>
        <taxon>Bacteria</taxon>
        <taxon>Pseudomonadati</taxon>
        <taxon>Pseudomonadota</taxon>
        <taxon>Alphaproteobacteria</taxon>
        <taxon>Rhodobacterales</taxon>
        <taxon>Paracoccaceae</taxon>
        <taxon>Pikeienuella</taxon>
    </lineage>
</organism>
<feature type="domain" description="Mechanosensitive ion channel MscS" evidence="8">
    <location>
        <begin position="487"/>
        <end position="551"/>
    </location>
</feature>
<dbReference type="Gene3D" id="3.30.70.100">
    <property type="match status" value="1"/>
</dbReference>
<evidence type="ECO:0000256" key="1">
    <source>
        <dbReference type="ARBA" id="ARBA00004651"/>
    </source>
</evidence>
<dbReference type="SUPFAM" id="SSF82689">
    <property type="entry name" value="Mechanosensitive channel protein MscS (YggB), C-terminal domain"/>
    <property type="match status" value="1"/>
</dbReference>
<keyword evidence="6 7" id="KW-0472">Membrane</keyword>
<comment type="similarity">
    <text evidence="2">Belongs to the MscS (TC 1.A.23) family.</text>
</comment>
<dbReference type="InterPro" id="IPR049278">
    <property type="entry name" value="MS_channel_C"/>
</dbReference>
<dbReference type="Gene3D" id="2.30.30.60">
    <property type="match status" value="1"/>
</dbReference>
<evidence type="ECO:0000313" key="11">
    <source>
        <dbReference type="Proteomes" id="UP000503336"/>
    </source>
</evidence>
<evidence type="ECO:0000256" key="5">
    <source>
        <dbReference type="ARBA" id="ARBA00022989"/>
    </source>
</evidence>
<feature type="transmembrane region" description="Helical" evidence="7">
    <location>
        <begin position="469"/>
        <end position="489"/>
    </location>
</feature>
<dbReference type="Proteomes" id="UP000503336">
    <property type="component" value="Chromosome"/>
</dbReference>
<dbReference type="SUPFAM" id="SSF82861">
    <property type="entry name" value="Mechanosensitive channel protein MscS (YggB), transmembrane region"/>
    <property type="match status" value="1"/>
</dbReference>
<dbReference type="RefSeq" id="WP_165101418.1">
    <property type="nucleotide sequence ID" value="NZ_CP049056.1"/>
</dbReference>
<dbReference type="KEGG" id="hdh:G5B40_17645"/>
<feature type="transmembrane region" description="Helical" evidence="7">
    <location>
        <begin position="277"/>
        <end position="299"/>
    </location>
</feature>
<feature type="transmembrane region" description="Helical" evidence="7">
    <location>
        <begin position="319"/>
        <end position="336"/>
    </location>
</feature>
<dbReference type="EMBL" id="CP049056">
    <property type="protein sequence ID" value="QIE57102.1"/>
    <property type="molecule type" value="Genomic_DNA"/>
</dbReference>
<dbReference type="Pfam" id="PF00924">
    <property type="entry name" value="MS_channel_2nd"/>
    <property type="match status" value="1"/>
</dbReference>
<feature type="transmembrane region" description="Helical" evidence="7">
    <location>
        <begin position="162"/>
        <end position="185"/>
    </location>
</feature>
<dbReference type="InterPro" id="IPR045276">
    <property type="entry name" value="YbiO_bact"/>
</dbReference>
<sequence length="666" mass="69900">MAEDSVTIQLPENAGPDLIERLRLAFPDASIDGLPADANAEAASGVPLDNVVARLVEAAPDLPGRIAAWWSGIGGGFTLILTFLICIAIGLAVEYAIHALIAAKKDRSTIGEPFTVRAPRGLRRLIVRLFGIAIFYAASVLAARFIIGDSGGAGPAGSMESARALIMAVVLPRTQYTIVNALIAPGAPARRLMGFTEDEAARVNRATLWVAIALGVVLSMRVIVILASGDGDSGKLALIALTAGSSVITALYFIWIRTPLRALMGRAAGEDPAPSRVARLAIRLFTPFFMLVILLDFLVKMAGLLGALGDASVRASGPTLFIIIMACLAVAGLRVWSAESSERGGAGWGAGAFAIAEGAVILTAAVTLLQSWGLDPFAPAAASGFGKFVPALVEASMVLIIGLSLWRVASILLAPPEAAADGDANEETKAEQTRRDTIMPILRSTALVLIALMTAMTALAALGANIAPLLAGAGVFGLAIGFGAQKLVADIISGMFYLYEDSFRIGEYIETASGKGTVERITLRSIVLRHPRGAVYTIPFSDVGTIQNHSRDWVTMKFSFAVPANTDLEMVRKTVKKVGVALLEDPDVGSKFLEPLKSQGAVGISGKSYTIACKFTTRPGEQFAVRRVIYAALQKALQEKNIDLFAPQLTLASVDPSQTAEPAPAG</sequence>
<feature type="transmembrane region" description="Helical" evidence="7">
    <location>
        <begin position="388"/>
        <end position="406"/>
    </location>
</feature>
<dbReference type="InterPro" id="IPR010920">
    <property type="entry name" value="LSM_dom_sf"/>
</dbReference>
<gene>
    <name evidence="10" type="ORF">G5B40_17645</name>
</gene>
<proteinExistence type="inferred from homology"/>
<dbReference type="Pfam" id="PF21082">
    <property type="entry name" value="MS_channel_3rd"/>
    <property type="match status" value="1"/>
</dbReference>
<protein>
    <submittedName>
        <fullName evidence="10">Mechanosensitive ion channel family protein</fullName>
    </submittedName>
</protein>
<evidence type="ECO:0000259" key="9">
    <source>
        <dbReference type="Pfam" id="PF21082"/>
    </source>
</evidence>
<dbReference type="InterPro" id="IPR011066">
    <property type="entry name" value="MscS_channel_C_sf"/>
</dbReference>
<dbReference type="SUPFAM" id="SSF50182">
    <property type="entry name" value="Sm-like ribonucleoproteins"/>
    <property type="match status" value="1"/>
</dbReference>
<feature type="transmembrane region" description="Helical" evidence="7">
    <location>
        <begin position="236"/>
        <end position="256"/>
    </location>
</feature>
<feature type="transmembrane region" description="Helical" evidence="7">
    <location>
        <begin position="441"/>
        <end position="463"/>
    </location>
</feature>
<dbReference type="InterPro" id="IPR006685">
    <property type="entry name" value="MscS_channel_2nd"/>
</dbReference>
<dbReference type="PANTHER" id="PTHR30460">
    <property type="entry name" value="MODERATE CONDUCTANCE MECHANOSENSITIVE CHANNEL YBIO"/>
    <property type="match status" value="1"/>
</dbReference>
<evidence type="ECO:0000256" key="6">
    <source>
        <dbReference type="ARBA" id="ARBA00023136"/>
    </source>
</evidence>
<feature type="transmembrane region" description="Helical" evidence="7">
    <location>
        <begin position="69"/>
        <end position="97"/>
    </location>
</feature>
<keyword evidence="3" id="KW-1003">Cell membrane</keyword>
<dbReference type="Gene3D" id="1.10.287.1260">
    <property type="match status" value="1"/>
</dbReference>
<name>A0A7L5BZE3_9RHOB</name>
<dbReference type="InterPro" id="IPR023408">
    <property type="entry name" value="MscS_beta-dom_sf"/>
</dbReference>
<evidence type="ECO:0000313" key="10">
    <source>
        <dbReference type="EMBL" id="QIE57102.1"/>
    </source>
</evidence>
<evidence type="ECO:0000256" key="3">
    <source>
        <dbReference type="ARBA" id="ARBA00022475"/>
    </source>
</evidence>
<dbReference type="AlphaFoldDB" id="A0A7L5BZE3"/>
<feature type="transmembrane region" description="Helical" evidence="7">
    <location>
        <begin position="348"/>
        <end position="368"/>
    </location>
</feature>
<feature type="transmembrane region" description="Helical" evidence="7">
    <location>
        <begin position="125"/>
        <end position="147"/>
    </location>
</feature>
<dbReference type="InterPro" id="IPR011014">
    <property type="entry name" value="MscS_channel_TM-2"/>
</dbReference>
<dbReference type="PANTHER" id="PTHR30460:SF0">
    <property type="entry name" value="MODERATE CONDUCTANCE MECHANOSENSITIVE CHANNEL YBIO"/>
    <property type="match status" value="1"/>
</dbReference>
<evidence type="ECO:0000259" key="8">
    <source>
        <dbReference type="Pfam" id="PF00924"/>
    </source>
</evidence>
<reference evidence="10 11" key="1">
    <citation type="submission" date="2020-02" db="EMBL/GenBank/DDBJ databases">
        <title>complete genome sequence of Rhodobacteraceae bacterium.</title>
        <authorList>
            <person name="Park J."/>
            <person name="Kim Y.-S."/>
            <person name="Kim K.-H."/>
        </authorList>
    </citation>
    <scope>NUCLEOTIDE SEQUENCE [LARGE SCALE GENOMIC DNA]</scope>
    <source>
        <strain evidence="10 11">RR4-56</strain>
    </source>
</reference>
<keyword evidence="11" id="KW-1185">Reference proteome</keyword>
<accession>A0A7L5BZE3</accession>